<feature type="region of interest" description="Disordered" evidence="1">
    <location>
        <begin position="88"/>
        <end position="107"/>
    </location>
</feature>
<dbReference type="Proteomes" id="UP000653156">
    <property type="component" value="Chromosome"/>
</dbReference>
<keyword evidence="3" id="KW-1185">Reference proteome</keyword>
<dbReference type="RefSeq" id="WP_230340457.1">
    <property type="nucleotide sequence ID" value="NZ_CP069798.1"/>
</dbReference>
<dbReference type="AlphaFoldDB" id="A0A892ZJQ6"/>
<evidence type="ECO:0000313" key="2">
    <source>
        <dbReference type="EMBL" id="QRQ83162.1"/>
    </source>
</evidence>
<proteinExistence type="predicted"/>
<name>A0A892ZJQ6_9NEIS</name>
<gene>
    <name evidence="2" type="ORF">JQU52_07350</name>
</gene>
<dbReference type="EMBL" id="CP069798">
    <property type="protein sequence ID" value="QRQ83162.1"/>
    <property type="molecule type" value="Genomic_DNA"/>
</dbReference>
<evidence type="ECO:0000313" key="3">
    <source>
        <dbReference type="Proteomes" id="UP000653156"/>
    </source>
</evidence>
<accession>A0A892ZJQ6</accession>
<dbReference type="KEGG" id="ptes:JQU52_07350"/>
<feature type="region of interest" description="Disordered" evidence="1">
    <location>
        <begin position="128"/>
        <end position="157"/>
    </location>
</feature>
<organism evidence="2 3">
    <name type="scientific">Paralysiella testudinis</name>
    <dbReference type="NCBI Taxonomy" id="2809020"/>
    <lineage>
        <taxon>Bacteria</taxon>
        <taxon>Pseudomonadati</taxon>
        <taxon>Pseudomonadota</taxon>
        <taxon>Betaproteobacteria</taxon>
        <taxon>Neisseriales</taxon>
        <taxon>Neisseriaceae</taxon>
        <taxon>Paralysiella</taxon>
    </lineage>
</organism>
<evidence type="ECO:0000256" key="1">
    <source>
        <dbReference type="SAM" id="MobiDB-lite"/>
    </source>
</evidence>
<protein>
    <submittedName>
        <fullName evidence="2">Uncharacterized protein</fullName>
    </submittedName>
</protein>
<reference evidence="2" key="1">
    <citation type="submission" date="2021-02" db="EMBL/GenBank/DDBJ databases">
        <title>Neisseriaceae sp. 26B isolated from the cloaca of a Common Toad-headed Turtle (Mesoclemmys nasuta).</title>
        <authorList>
            <person name="Spergser J."/>
            <person name="Busse H.-J."/>
        </authorList>
    </citation>
    <scope>NUCLEOTIDE SEQUENCE</scope>
    <source>
        <strain evidence="2">26B</strain>
    </source>
</reference>
<sequence length="157" mass="16194">MTAASKASAKPTRKRMSTTAKVFWILLALLFVVVAGFVFSAWRELNRIAPPVANPAAGSTQQVEVLTPMGASQNVPTFVPGKNNAVATASAPATTTTPAAATPKPGTNTETALKTGSSNIVETPLQPINVPAAKPAATDKTAEKPAAKPKNTLDNLF</sequence>